<accession>A0ABV2LVI1</accession>
<dbReference type="RefSeq" id="WP_354509908.1">
    <property type="nucleotide sequence ID" value="NZ_JBEPMO010000014.1"/>
</dbReference>
<reference evidence="1 2" key="1">
    <citation type="submission" date="2024-06" db="EMBL/GenBank/DDBJ databases">
        <title>Genomic Encyclopedia of Type Strains, Phase IV (KMG-IV): sequencing the most valuable type-strain genomes for metagenomic binning, comparative biology and taxonomic classification.</title>
        <authorList>
            <person name="Goeker M."/>
        </authorList>
    </citation>
    <scope>NUCLEOTIDE SEQUENCE [LARGE SCALE GENOMIC DNA]</scope>
    <source>
        <strain evidence="1 2">DSM 29388</strain>
    </source>
</reference>
<sequence length="265" mass="30497">MPIFSGCEKHDPTDRKLMNNCISSQLSLKLFKSLNGFDEVMRQSGFETAETLIQFVVSKEGVIIDIRALEGGNPILGDAVVMAFEQIAMELPPIQPAKLKDGEAVNIVFQLPFEYRVAKTRESKPNSTFPVEEIVLFTLNSENKSPRYEVRLYKNKDIKVYEVNDQKDIFLGKYLTLYELEKSEPFKTLIENERKSNRTLVTEGTIDNEFYQIVIHNLFQSPSKKSVFVEVLKEVNGKFKSVEKFEKEEEFNQSPYAPLIYRNKG</sequence>
<proteinExistence type="predicted"/>
<dbReference type="Gene3D" id="3.30.1150.10">
    <property type="match status" value="1"/>
</dbReference>
<gene>
    <name evidence="1" type="ORF">ABID46_002154</name>
</gene>
<protein>
    <recommendedName>
        <fullName evidence="3">TonB protein C-terminal</fullName>
    </recommendedName>
</protein>
<evidence type="ECO:0008006" key="3">
    <source>
        <dbReference type="Google" id="ProtNLM"/>
    </source>
</evidence>
<name>A0ABV2LVI1_9FLAO</name>
<comment type="caution">
    <text evidence="1">The sequence shown here is derived from an EMBL/GenBank/DDBJ whole genome shotgun (WGS) entry which is preliminary data.</text>
</comment>
<keyword evidence="2" id="KW-1185">Reference proteome</keyword>
<evidence type="ECO:0000313" key="1">
    <source>
        <dbReference type="EMBL" id="MET3732565.1"/>
    </source>
</evidence>
<dbReference type="Proteomes" id="UP001549146">
    <property type="component" value="Unassembled WGS sequence"/>
</dbReference>
<evidence type="ECO:0000313" key="2">
    <source>
        <dbReference type="Proteomes" id="UP001549146"/>
    </source>
</evidence>
<organism evidence="1 2">
    <name type="scientific">Moheibacter stercoris</name>
    <dbReference type="NCBI Taxonomy" id="1628251"/>
    <lineage>
        <taxon>Bacteria</taxon>
        <taxon>Pseudomonadati</taxon>
        <taxon>Bacteroidota</taxon>
        <taxon>Flavobacteriia</taxon>
        <taxon>Flavobacteriales</taxon>
        <taxon>Weeksellaceae</taxon>
        <taxon>Moheibacter</taxon>
    </lineage>
</organism>
<dbReference type="EMBL" id="JBEPMO010000014">
    <property type="protein sequence ID" value="MET3732565.1"/>
    <property type="molecule type" value="Genomic_DNA"/>
</dbReference>